<comment type="caution">
    <text evidence="2">The sequence shown here is derived from an EMBL/GenBank/DDBJ whole genome shotgun (WGS) entry which is preliminary data.</text>
</comment>
<sequence>MTVFITVFSGVLVYVIGQIIMKLIIEPVNDLKRAISKIVYDLIFYSNKLANPMPPGNEEMVEACKVMRQHSSTLHSATHLIPGYKHIYRIFGLPSPEGIKEATQKLIYLSNGYSGVLDNQAIRNLYAIQEVRLSLRVPIPEGEMLDPENKKAFMGIKPN</sequence>
<evidence type="ECO:0000256" key="1">
    <source>
        <dbReference type="SAM" id="Phobius"/>
    </source>
</evidence>
<feature type="transmembrane region" description="Helical" evidence="1">
    <location>
        <begin position="6"/>
        <end position="25"/>
    </location>
</feature>
<keyword evidence="1" id="KW-0812">Transmembrane</keyword>
<dbReference type="OrthoDB" id="7064947at2"/>
<proteinExistence type="predicted"/>
<dbReference type="AlphaFoldDB" id="A0A1S8CK20"/>
<evidence type="ECO:0000313" key="3">
    <source>
        <dbReference type="Proteomes" id="UP000216021"/>
    </source>
</evidence>
<protein>
    <submittedName>
        <fullName evidence="2">Uncharacterized protein</fullName>
    </submittedName>
</protein>
<keyword evidence="3" id="KW-1185">Reference proteome</keyword>
<gene>
    <name evidence="2" type="ORF">BMI79_09345</name>
</gene>
<dbReference type="Proteomes" id="UP000216021">
    <property type="component" value="Unassembled WGS sequence"/>
</dbReference>
<evidence type="ECO:0000313" key="2">
    <source>
        <dbReference type="EMBL" id="OMQ23706.1"/>
    </source>
</evidence>
<name>A0A1S8CK20_9GAMM</name>
<keyword evidence="1" id="KW-1133">Transmembrane helix</keyword>
<accession>A0A1S8CK20</accession>
<keyword evidence="1" id="KW-0472">Membrane</keyword>
<dbReference type="RefSeq" id="WP_076941910.1">
    <property type="nucleotide sequence ID" value="NZ_MOXD01000004.1"/>
</dbReference>
<organism evidence="2 3">
    <name type="scientific">Serratia oryzae</name>
    <dbReference type="NCBI Taxonomy" id="2034155"/>
    <lineage>
        <taxon>Bacteria</taxon>
        <taxon>Pseudomonadati</taxon>
        <taxon>Pseudomonadota</taxon>
        <taxon>Gammaproteobacteria</taxon>
        <taxon>Enterobacterales</taxon>
        <taxon>Yersiniaceae</taxon>
        <taxon>Serratia</taxon>
    </lineage>
</organism>
<dbReference type="EMBL" id="MOXD01000004">
    <property type="protein sequence ID" value="OMQ23706.1"/>
    <property type="molecule type" value="Genomic_DNA"/>
</dbReference>
<reference evidence="2 3" key="1">
    <citation type="submission" date="2016-11" db="EMBL/GenBank/DDBJ databases">
        <title>Rahnella oryzae sp. nov., isolated from rice root.</title>
        <authorList>
            <person name="Zhang X.-X."/>
            <person name="Zhang J."/>
        </authorList>
    </citation>
    <scope>NUCLEOTIDE SEQUENCE [LARGE SCALE GENOMIC DNA]</scope>
    <source>
        <strain evidence="2 3">J11-6</strain>
    </source>
</reference>